<dbReference type="AlphaFoldDB" id="A0A1X7R2Q8"/>
<gene>
    <name evidence="1" type="ORF">KASA_0O05863G</name>
</gene>
<protein>
    <submittedName>
        <fullName evidence="1">Uncharacterized protein</fullName>
    </submittedName>
</protein>
<sequence length="104" mass="11868">MSHNKLPSFPIPDLRFSNVIYNALAKETKRQNLTDPNLKIIAKVLLRDVILMPFIQSIVWTGFIISLRPTLKNLVQLGKSFNSSVYNLIIGADLRKERNTFGKL</sequence>
<evidence type="ECO:0000313" key="2">
    <source>
        <dbReference type="Proteomes" id="UP000196158"/>
    </source>
</evidence>
<proteinExistence type="predicted"/>
<reference evidence="1 2" key="1">
    <citation type="submission" date="2017-04" db="EMBL/GenBank/DDBJ databases">
        <authorList>
            <person name="Afonso C.L."/>
            <person name="Miller P.J."/>
            <person name="Scott M.A."/>
            <person name="Spackman E."/>
            <person name="Goraichik I."/>
            <person name="Dimitrov K.M."/>
            <person name="Suarez D.L."/>
            <person name="Swayne D.E."/>
        </authorList>
    </citation>
    <scope>NUCLEOTIDE SEQUENCE [LARGE SCALE GENOMIC DNA]</scope>
</reference>
<accession>A0A1X7R2Q8</accession>
<organism evidence="1 2">
    <name type="scientific">Maudiozyma saulgeensis</name>
    <dbReference type="NCBI Taxonomy" id="1789683"/>
    <lineage>
        <taxon>Eukaryota</taxon>
        <taxon>Fungi</taxon>
        <taxon>Dikarya</taxon>
        <taxon>Ascomycota</taxon>
        <taxon>Saccharomycotina</taxon>
        <taxon>Saccharomycetes</taxon>
        <taxon>Saccharomycetales</taxon>
        <taxon>Saccharomycetaceae</taxon>
        <taxon>Maudiozyma</taxon>
    </lineage>
</organism>
<dbReference type="OrthoDB" id="2430343at2759"/>
<name>A0A1X7R2Q8_9SACH</name>
<keyword evidence="2" id="KW-1185">Reference proteome</keyword>
<dbReference type="STRING" id="1789683.A0A1X7R2Q8"/>
<dbReference type="EMBL" id="FXLY01000004">
    <property type="protein sequence ID" value="SMN19962.1"/>
    <property type="molecule type" value="Genomic_DNA"/>
</dbReference>
<evidence type="ECO:0000313" key="1">
    <source>
        <dbReference type="EMBL" id="SMN19962.1"/>
    </source>
</evidence>
<dbReference type="Proteomes" id="UP000196158">
    <property type="component" value="Unassembled WGS sequence"/>
</dbReference>